<protein>
    <submittedName>
        <fullName evidence="3">Uncharacterized protein</fullName>
    </submittedName>
</protein>
<dbReference type="GO" id="GO:0048812">
    <property type="term" value="P:neuron projection morphogenesis"/>
    <property type="evidence" value="ECO:0007669"/>
    <property type="project" value="TreeGrafter"/>
</dbReference>
<dbReference type="AlphaFoldDB" id="A0AAF3EAD5"/>
<organism evidence="2 3">
    <name type="scientific">Mesorhabditis belari</name>
    <dbReference type="NCBI Taxonomy" id="2138241"/>
    <lineage>
        <taxon>Eukaryota</taxon>
        <taxon>Metazoa</taxon>
        <taxon>Ecdysozoa</taxon>
        <taxon>Nematoda</taxon>
        <taxon>Chromadorea</taxon>
        <taxon>Rhabditida</taxon>
        <taxon>Rhabditina</taxon>
        <taxon>Rhabditomorpha</taxon>
        <taxon>Rhabditoidea</taxon>
        <taxon>Rhabditidae</taxon>
        <taxon>Mesorhabditinae</taxon>
        <taxon>Mesorhabditis</taxon>
    </lineage>
</organism>
<dbReference type="GO" id="GO:0031209">
    <property type="term" value="C:SCAR complex"/>
    <property type="evidence" value="ECO:0007669"/>
    <property type="project" value="TreeGrafter"/>
</dbReference>
<dbReference type="GO" id="GO:0030866">
    <property type="term" value="P:cortical actin cytoskeleton organization"/>
    <property type="evidence" value="ECO:0007669"/>
    <property type="project" value="TreeGrafter"/>
</dbReference>
<evidence type="ECO:0000256" key="1">
    <source>
        <dbReference type="ARBA" id="ARBA00037947"/>
    </source>
</evidence>
<dbReference type="GO" id="GO:0016477">
    <property type="term" value="P:cell migration"/>
    <property type="evidence" value="ECO:0007669"/>
    <property type="project" value="TreeGrafter"/>
</dbReference>
<dbReference type="InterPro" id="IPR019137">
    <property type="entry name" value="Nck-associated_protein-1"/>
</dbReference>
<dbReference type="WBParaSite" id="MBELARI_LOCUS10877">
    <property type="protein sequence ID" value="MBELARI_LOCUS10877"/>
    <property type="gene ID" value="MBELARI_LOCUS10877"/>
</dbReference>
<dbReference type="PANTHER" id="PTHR12093:SF10">
    <property type="entry name" value="MEMBRANE-ASSOCIATED PROTEIN HEM"/>
    <property type="match status" value="1"/>
</dbReference>
<sequence>MAPAYREEADRLKIAEKLVILNGRAVGLLTRIYNIKKACAEPKSKPTFLGDKTMESAIKHIVKKFPVIDLRSNQSTFSNVANQKEEIVKSLSLYYYTFVDLLEFKEHTLQFLTTMDVARCHLDITLNYELTAGYLNLITNFISLMILLSRVDDRKAVLGIFNAAYDLSNGHGDYSFPRLGQMIIDYENPWRKLSEELGPLNRLIHSAIHSLCAVYHRRNVTAEMWRSAQILSLSANSQQLLYAAQTDTIACEYLSLDVMDRWIILPSIVCHNFLLSDALILRMWTLALQMGLALRIFRDEILLLHPTILGFFEGNKGLGKRIQEVKEAHAVALQQSPAIHADRRRFLRSALRELLYFFRDEPGLLGPKILFVWMGLSFSRDEVLWLIRHSEIWPSSKKTGSSAKAGDKTEELSDKQLPELLYYIEELRDLVRKHAQVIQRYHEQYVVSYDAIALGELLDQARTKGLQNDEAQLLQSFVRDISLPGSLVEQMLALRAKRLDWFRFQALTSMAKFSFDLSLCRPLADMMNTTVFHLRMIDQQEEMLKETSDLSIYCFYVRTLERHWRQCLSLPTSCRYTLAFARLCSHFASSLHEMCPEEKSHVIERSLAMCNSVLDELCETIGGVIIHLWEHELQLADQTSATQVAQQIVSQVLRDRVKASKSSANLPQTDFILAGEESQRLDRHELTYQDRRQTTLIELCCAISSVKQVVVAEHIFAPREYLYQHLENRFSEMVIRAVSEDGSTPRRPSQLLTIIYSYMTVLQNLDAAVTIDVTRLFSSVLLQQTQPVDGRNRETITAIYTKWYLEVVLRRAATGQMVWSDHLQAMIGNGENNVFAPEQYTDPSEMRALVQILGPYGVKHLSERLIWHVASQIGELNKLVISNKEILLLARSHFDQADKMREVASVLSFEPKDSKKNPGAISSTTDAILQRTSIIGQIFSFRDAIHHALRHVLARRLPFLISSYRNLYESVCDDTKVIMAELGASMGEETLVDTALVNAVRAQTNSISPEEHYQISCLLMVAIAISLPRLADMSMSIYKPSIQAALNNSHCVPLAISTLGSALFQLHGKKDIIQRMKEFLALASSAILRCGHESDVTGGEKRPLNFLAILLDQIVTKSRYLTADVLETCFPYTLVRTAYLECYHKELTFVNS</sequence>
<dbReference type="Pfam" id="PF09735">
    <property type="entry name" value="Nckap1"/>
    <property type="match status" value="1"/>
</dbReference>
<comment type="similarity">
    <text evidence="1">Belongs to the HEM-1/HEM-2 family.</text>
</comment>
<dbReference type="PANTHER" id="PTHR12093">
    <property type="entry name" value="NCK-ASSOCIATED PROTEIN 1"/>
    <property type="match status" value="1"/>
</dbReference>
<evidence type="ECO:0000313" key="3">
    <source>
        <dbReference type="WBParaSite" id="MBELARI_LOCUS10877"/>
    </source>
</evidence>
<reference evidence="3" key="1">
    <citation type="submission" date="2024-02" db="UniProtKB">
        <authorList>
            <consortium name="WormBaseParasite"/>
        </authorList>
    </citation>
    <scope>IDENTIFICATION</scope>
</reference>
<evidence type="ECO:0000313" key="2">
    <source>
        <dbReference type="Proteomes" id="UP000887575"/>
    </source>
</evidence>
<accession>A0AAF3EAD5</accession>
<dbReference type="Proteomes" id="UP000887575">
    <property type="component" value="Unassembled WGS sequence"/>
</dbReference>
<proteinExistence type="inferred from homology"/>
<keyword evidence="2" id="KW-1185">Reference proteome</keyword>
<dbReference type="GO" id="GO:0030031">
    <property type="term" value="P:cell projection assembly"/>
    <property type="evidence" value="ECO:0007669"/>
    <property type="project" value="TreeGrafter"/>
</dbReference>
<name>A0AAF3EAD5_9BILA</name>